<dbReference type="EMBL" id="VSSQ01004449">
    <property type="protein sequence ID" value="MPM25245.1"/>
    <property type="molecule type" value="Genomic_DNA"/>
</dbReference>
<protein>
    <submittedName>
        <fullName evidence="1">Uncharacterized protein</fullName>
    </submittedName>
</protein>
<evidence type="ECO:0000313" key="1">
    <source>
        <dbReference type="EMBL" id="MPM25245.1"/>
    </source>
</evidence>
<proteinExistence type="predicted"/>
<organism evidence="1">
    <name type="scientific">bioreactor metagenome</name>
    <dbReference type="NCBI Taxonomy" id="1076179"/>
    <lineage>
        <taxon>unclassified sequences</taxon>
        <taxon>metagenomes</taxon>
        <taxon>ecological metagenomes</taxon>
    </lineage>
</organism>
<comment type="caution">
    <text evidence="1">The sequence shown here is derived from an EMBL/GenBank/DDBJ whole genome shotgun (WGS) entry which is preliminary data.</text>
</comment>
<gene>
    <name evidence="1" type="ORF">SDC9_71735</name>
</gene>
<sequence length="91" mass="10233">MHNIHIFVEDKLTKVVIEADVVFYQGCGLVKVVLIDIAHGYNARLVIRNVSATHSAYADNTFCQFIAGCDKPFPQYISGNHSEKRYPTEGF</sequence>
<accession>A0A644Y9L6</accession>
<dbReference type="AlphaFoldDB" id="A0A644Y9L6"/>
<name>A0A644Y9L6_9ZZZZ</name>
<reference evidence="1" key="1">
    <citation type="submission" date="2019-08" db="EMBL/GenBank/DDBJ databases">
        <authorList>
            <person name="Kucharzyk K."/>
            <person name="Murdoch R.W."/>
            <person name="Higgins S."/>
            <person name="Loffler F."/>
        </authorList>
    </citation>
    <scope>NUCLEOTIDE SEQUENCE</scope>
</reference>